<protein>
    <recommendedName>
        <fullName evidence="3">UBC core domain-containing protein</fullName>
    </recommendedName>
</protein>
<name>A0A8H3C781_9AGAM</name>
<organism evidence="4 5">
    <name type="scientific">Rhizoctonia solani</name>
    <dbReference type="NCBI Taxonomy" id="456999"/>
    <lineage>
        <taxon>Eukaryota</taxon>
        <taxon>Fungi</taxon>
        <taxon>Dikarya</taxon>
        <taxon>Basidiomycota</taxon>
        <taxon>Agaricomycotina</taxon>
        <taxon>Agaricomycetes</taxon>
        <taxon>Cantharellales</taxon>
        <taxon>Ceratobasidiaceae</taxon>
        <taxon>Rhizoctonia</taxon>
    </lineage>
</organism>
<dbReference type="PROSITE" id="PS50127">
    <property type="entry name" value="UBC_2"/>
    <property type="match status" value="1"/>
</dbReference>
<evidence type="ECO:0000313" key="4">
    <source>
        <dbReference type="EMBL" id="CAE6475090.1"/>
    </source>
</evidence>
<gene>
    <name evidence="4" type="ORF">RDB_LOCUS182686</name>
</gene>
<dbReference type="SUPFAM" id="SSF54495">
    <property type="entry name" value="UBC-like"/>
    <property type="match status" value="1"/>
</dbReference>
<accession>A0A8H3C781</accession>
<feature type="domain" description="UBC core" evidence="3">
    <location>
        <begin position="4"/>
        <end position="196"/>
    </location>
</feature>
<dbReference type="EMBL" id="CAJMWS010001200">
    <property type="protein sequence ID" value="CAE6475090.1"/>
    <property type="molecule type" value="Genomic_DNA"/>
</dbReference>
<evidence type="ECO:0000256" key="2">
    <source>
        <dbReference type="SAM" id="MobiDB-lite"/>
    </source>
</evidence>
<dbReference type="InterPro" id="IPR000608">
    <property type="entry name" value="UBC"/>
</dbReference>
<dbReference type="InterPro" id="IPR050113">
    <property type="entry name" value="Ub_conjugating_enzyme"/>
</dbReference>
<dbReference type="SMART" id="SM00212">
    <property type="entry name" value="UBCc"/>
    <property type="match status" value="1"/>
</dbReference>
<reference evidence="4" key="1">
    <citation type="submission" date="2021-01" db="EMBL/GenBank/DDBJ databases">
        <authorList>
            <person name="Kaushik A."/>
        </authorList>
    </citation>
    <scope>NUCLEOTIDE SEQUENCE</scope>
    <source>
        <strain evidence="4">AG1-1C</strain>
    </source>
</reference>
<evidence type="ECO:0000259" key="3">
    <source>
        <dbReference type="PROSITE" id="PS50127"/>
    </source>
</evidence>
<dbReference type="Pfam" id="PF00179">
    <property type="entry name" value="UQ_con"/>
    <property type="match status" value="1"/>
</dbReference>
<proteinExistence type="predicted"/>
<evidence type="ECO:0000256" key="1">
    <source>
        <dbReference type="ARBA" id="ARBA00022786"/>
    </source>
</evidence>
<dbReference type="InterPro" id="IPR016135">
    <property type="entry name" value="UBQ-conjugating_enzyme/RWD"/>
</dbReference>
<dbReference type="Proteomes" id="UP000663846">
    <property type="component" value="Unassembled WGS sequence"/>
</dbReference>
<dbReference type="AlphaFoldDB" id="A0A8H3C781"/>
<dbReference type="Gene3D" id="3.10.110.10">
    <property type="entry name" value="Ubiquitin Conjugating Enzyme"/>
    <property type="match status" value="1"/>
</dbReference>
<evidence type="ECO:0000313" key="5">
    <source>
        <dbReference type="Proteomes" id="UP000663846"/>
    </source>
</evidence>
<sequence length="200" mass="22465">MSTPTPSYTPSGSKPGTSSGPGGPQLLLRRQLQGLVDDSNIMEWEVMIIGPPDTLYEGGIFKARLNFPENFPLYPPEMRFITNMWHPNSTYNPAFTHAYLSNMGMSQVYPDGKVCISILHAPGEDQYGFEQAGERWMPVHTVESISRECGRRGKYLLVQARCVANLILNANNQVQVRNDIAGYRKKVRRLARQAAEEAFE</sequence>
<feature type="region of interest" description="Disordered" evidence="2">
    <location>
        <begin position="1"/>
        <end position="25"/>
    </location>
</feature>
<keyword evidence="1" id="KW-0833">Ubl conjugation pathway</keyword>
<dbReference type="PANTHER" id="PTHR24067">
    <property type="entry name" value="UBIQUITIN-CONJUGATING ENZYME E2"/>
    <property type="match status" value="1"/>
</dbReference>
<comment type="caution">
    <text evidence="4">The sequence shown here is derived from an EMBL/GenBank/DDBJ whole genome shotgun (WGS) entry which is preliminary data.</text>
</comment>